<organism evidence="3 4">
    <name type="scientific">Marinibactrum halimedae</name>
    <dbReference type="NCBI Taxonomy" id="1444977"/>
    <lineage>
        <taxon>Bacteria</taxon>
        <taxon>Pseudomonadati</taxon>
        <taxon>Pseudomonadota</taxon>
        <taxon>Gammaproteobacteria</taxon>
        <taxon>Cellvibrionales</taxon>
        <taxon>Cellvibrionaceae</taxon>
        <taxon>Marinibactrum</taxon>
    </lineage>
</organism>
<protein>
    <recommendedName>
        <fullName evidence="5">Phosphodiesterase</fullName>
    </recommendedName>
</protein>
<evidence type="ECO:0000313" key="4">
    <source>
        <dbReference type="Proteomes" id="UP001156870"/>
    </source>
</evidence>
<dbReference type="RefSeq" id="WP_232595656.1">
    <property type="nucleotide sequence ID" value="NZ_BSPD01000059.1"/>
</dbReference>
<keyword evidence="4" id="KW-1185">Reference proteome</keyword>
<comment type="caution">
    <text evidence="3">The sequence shown here is derived from an EMBL/GenBank/DDBJ whole genome shotgun (WGS) entry which is preliminary data.</text>
</comment>
<feature type="compositionally biased region" description="Basic and acidic residues" evidence="1">
    <location>
        <begin position="1"/>
        <end position="10"/>
    </location>
</feature>
<accession>A0AA37TCJ3</accession>
<keyword evidence="2" id="KW-0812">Transmembrane</keyword>
<dbReference type="AlphaFoldDB" id="A0AA37TCJ3"/>
<gene>
    <name evidence="3" type="ORF">GCM10007877_24600</name>
</gene>
<sequence length="143" mass="15915">MTLYIDDAKPCSKRSKRRTHTSQKIKAIPMTQTSPLSRQLIDKVLVAISVLLCLMTFALFTQKAMAEKIVVPIGQQGKGSVLTPRLGMKKVDVEQQFGTAKQISGPVGSPPITTWEYDDFSVYFEYDVVLHTVVKHKPVASHP</sequence>
<feature type="region of interest" description="Disordered" evidence="1">
    <location>
        <begin position="1"/>
        <end position="23"/>
    </location>
</feature>
<feature type="transmembrane region" description="Helical" evidence="2">
    <location>
        <begin position="40"/>
        <end position="60"/>
    </location>
</feature>
<keyword evidence="2" id="KW-0472">Membrane</keyword>
<dbReference type="Proteomes" id="UP001156870">
    <property type="component" value="Unassembled WGS sequence"/>
</dbReference>
<evidence type="ECO:0000313" key="3">
    <source>
        <dbReference type="EMBL" id="GLS26742.1"/>
    </source>
</evidence>
<evidence type="ECO:0000256" key="2">
    <source>
        <dbReference type="SAM" id="Phobius"/>
    </source>
</evidence>
<reference evidence="3 4" key="1">
    <citation type="journal article" date="2014" name="Int. J. Syst. Evol. Microbiol.">
        <title>Complete genome sequence of Corynebacterium casei LMG S-19264T (=DSM 44701T), isolated from a smear-ripened cheese.</title>
        <authorList>
            <consortium name="US DOE Joint Genome Institute (JGI-PGF)"/>
            <person name="Walter F."/>
            <person name="Albersmeier A."/>
            <person name="Kalinowski J."/>
            <person name="Ruckert C."/>
        </authorList>
    </citation>
    <scope>NUCLEOTIDE SEQUENCE [LARGE SCALE GENOMIC DNA]</scope>
    <source>
        <strain evidence="3 4">NBRC 110095</strain>
    </source>
</reference>
<evidence type="ECO:0000256" key="1">
    <source>
        <dbReference type="SAM" id="MobiDB-lite"/>
    </source>
</evidence>
<keyword evidence="2" id="KW-1133">Transmembrane helix</keyword>
<proteinExistence type="predicted"/>
<dbReference type="EMBL" id="BSPD01000059">
    <property type="protein sequence ID" value="GLS26742.1"/>
    <property type="molecule type" value="Genomic_DNA"/>
</dbReference>
<name>A0AA37TCJ3_9GAMM</name>
<evidence type="ECO:0008006" key="5">
    <source>
        <dbReference type="Google" id="ProtNLM"/>
    </source>
</evidence>
<feature type="compositionally biased region" description="Basic residues" evidence="1">
    <location>
        <begin position="11"/>
        <end position="23"/>
    </location>
</feature>